<feature type="domain" description="YobI-like P-loop NTPase" evidence="2">
    <location>
        <begin position="22"/>
        <end position="415"/>
    </location>
</feature>
<dbReference type="InterPro" id="IPR048428">
    <property type="entry name" value="YobI-NTPase"/>
</dbReference>
<evidence type="ECO:0000313" key="3">
    <source>
        <dbReference type="EMBL" id="QFG00432.1"/>
    </source>
</evidence>
<keyword evidence="1" id="KW-0812">Transmembrane</keyword>
<dbReference type="RefSeq" id="WP_151701313.1">
    <property type="nucleotide sequence ID" value="NZ_CP031223.1"/>
</dbReference>
<keyword evidence="1" id="KW-0472">Membrane</keyword>
<reference evidence="3 4" key="1">
    <citation type="submission" date="2018-07" db="EMBL/GenBank/DDBJ databases">
        <title>Complete genome sequence of Psychrobacillus sp. PB01, isolated from iceberg, and comparative genome analysis of Psychrobacillus strains.</title>
        <authorList>
            <person name="Lee P.C."/>
        </authorList>
    </citation>
    <scope>NUCLEOTIDE SEQUENCE [LARGE SCALE GENOMIC DNA]</scope>
    <source>
        <strain evidence="3 4">PB01</strain>
    </source>
</reference>
<accession>A0A5J6SR39</accession>
<feature type="transmembrane region" description="Helical" evidence="1">
    <location>
        <begin position="173"/>
        <end position="194"/>
    </location>
</feature>
<gene>
    <name evidence="3" type="ORF">PB01_17385</name>
</gene>
<name>A0A5J6SR39_9BACI</name>
<sequence length="750" mass="87591">MNDIKFQSLVPKKNIDKNQQVYIDAIEWALENKENKNIAITGAYGAGKSTIIDTYIERKINKKSEVLKIAIATFKKGSLNSELENNTIDNDSPALENVLEQQILHQMFYKVKPNKIPNSKFTKLNELSFLYVMTHIIGLLLMILLTFFMLKNNWIMNTYNSLKNNTYGIEQGFWILLGVILAILLYSFTIYKLILVFRKIGVSKFGVGSTSIEFNFKDGSTVFNHYLDEIIYLFSKTKFKYIIFEDLDRFESMEIFERLRGLNTILNGTEILKKRDIRFIYALGDDVFSDEDESDSVHNRTKFFDFIIPIVKVIHSSNAENILLKELKNVLSEDGLQEDTQEDSNNKLSRYLVMDIALYINDMRTLINICNEFEVFRKALITSGITLNHLFAFIVYKNIYPKDYSHLLVNKGLVYDVFHMKDKLIKQCKDEIRILEDEMDRGFGTLIVKKEDIPILFINRRNLLNHDVYINESHVITITNNNVNTGNTLFASLLVNKNSSSRILIRDSGSRIEKHFSLDEWVVVENPKFDYLKAYEDFDSQEEKRSEKYKESINKNKKKIEKIKIQSVSSLLINENLDIGIDFTDKKLLYFLIRNNWLNESYEEYITYFYPGTLSENDNKFLQSIRIGLAEEQHLNLKNIVEVTNRIRLDDINTNAVLNFEFVCYLIENENVLNKQKLQKIINLIFKKNEGVDIDFYWTLLEKLTINNNKQSLGIKKLLITCIECGVDIWKDIISLSVPNEKNKSIFCIY</sequence>
<dbReference type="EMBL" id="CP031223">
    <property type="protein sequence ID" value="QFG00432.1"/>
    <property type="molecule type" value="Genomic_DNA"/>
</dbReference>
<evidence type="ECO:0000256" key="1">
    <source>
        <dbReference type="SAM" id="Phobius"/>
    </source>
</evidence>
<evidence type="ECO:0000259" key="2">
    <source>
        <dbReference type="Pfam" id="PF20693"/>
    </source>
</evidence>
<dbReference type="Proteomes" id="UP000325517">
    <property type="component" value="Chromosome"/>
</dbReference>
<protein>
    <recommendedName>
        <fullName evidence="2">YobI-like P-loop NTPase domain-containing protein</fullName>
    </recommendedName>
</protein>
<feature type="transmembrane region" description="Helical" evidence="1">
    <location>
        <begin position="129"/>
        <end position="150"/>
    </location>
</feature>
<keyword evidence="1" id="KW-1133">Transmembrane helix</keyword>
<keyword evidence="4" id="KW-1185">Reference proteome</keyword>
<dbReference type="SUPFAM" id="SSF52540">
    <property type="entry name" value="P-loop containing nucleoside triphosphate hydrolases"/>
    <property type="match status" value="1"/>
</dbReference>
<evidence type="ECO:0000313" key="4">
    <source>
        <dbReference type="Proteomes" id="UP000325517"/>
    </source>
</evidence>
<dbReference type="InterPro" id="IPR027417">
    <property type="entry name" value="P-loop_NTPase"/>
</dbReference>
<dbReference type="OrthoDB" id="1701659at2"/>
<dbReference type="AlphaFoldDB" id="A0A5J6SR39"/>
<organism evidence="3 4">
    <name type="scientific">Psychrobacillus glaciei</name>
    <dbReference type="NCBI Taxonomy" id="2283160"/>
    <lineage>
        <taxon>Bacteria</taxon>
        <taxon>Bacillati</taxon>
        <taxon>Bacillota</taxon>
        <taxon>Bacilli</taxon>
        <taxon>Bacillales</taxon>
        <taxon>Bacillaceae</taxon>
        <taxon>Psychrobacillus</taxon>
    </lineage>
</organism>
<dbReference type="KEGG" id="psyo:PB01_17385"/>
<proteinExistence type="predicted"/>
<dbReference type="Pfam" id="PF20693">
    <property type="entry name" value="YobI-ATPase"/>
    <property type="match status" value="1"/>
</dbReference>